<sequence length="315" mass="37820">MQNPELFACLSKERKENLLGTLLFRPSIYERLYYEEEMVRKQIVCYEEFLQIVRNPQIRAAAPEIDFEFEEFSANSYLSLVDEYLYWNKVPGDILLRLKKAAEDALAYARENKNFRQNEETLLGTLHTIQGYLCEISISEMLDTYVNWLNGADPTQYDWMNVENNLLPMLYTFWLCEARPEWTDTCRLFLLEGQRKSFEYIKNSRDKGAYECMQRFTSYIMNSYIELDGGIPFRHYYEKFARSLFNEEFDLIRLPRCGNRFRRMRLQLQQKFCRYARRSPLQRRPYVQPGSRTALCFQDFLPSSHQQNNTLMRIT</sequence>
<organism evidence="1 2">
    <name type="scientific">Fusicatenibacter saccharivorans</name>
    <dbReference type="NCBI Taxonomy" id="1150298"/>
    <lineage>
        <taxon>Bacteria</taxon>
        <taxon>Bacillati</taxon>
        <taxon>Bacillota</taxon>
        <taxon>Clostridia</taxon>
        <taxon>Lachnospirales</taxon>
        <taxon>Lachnospiraceae</taxon>
        <taxon>Fusicatenibacter</taxon>
    </lineage>
</organism>
<dbReference type="RefSeq" id="WP_055266730.1">
    <property type="nucleotide sequence ID" value="NZ_CZAL01000009.1"/>
</dbReference>
<evidence type="ECO:0000313" key="1">
    <source>
        <dbReference type="EMBL" id="CUP37439.1"/>
    </source>
</evidence>
<protein>
    <submittedName>
        <fullName evidence="1">Uncharacterized protein</fullName>
    </submittedName>
</protein>
<name>A0A174MUN9_9FIRM</name>
<dbReference type="Proteomes" id="UP000095709">
    <property type="component" value="Unassembled WGS sequence"/>
</dbReference>
<reference evidence="1 2" key="1">
    <citation type="submission" date="2015-09" db="EMBL/GenBank/DDBJ databases">
        <authorList>
            <consortium name="Pathogen Informatics"/>
        </authorList>
    </citation>
    <scope>NUCLEOTIDE SEQUENCE [LARGE SCALE GENOMIC DNA]</scope>
    <source>
        <strain evidence="1 2">2789STDY5834885</strain>
    </source>
</reference>
<dbReference type="AlphaFoldDB" id="A0A174MUN9"/>
<dbReference type="EMBL" id="CZAL01000009">
    <property type="protein sequence ID" value="CUP37439.1"/>
    <property type="molecule type" value="Genomic_DNA"/>
</dbReference>
<proteinExistence type="predicted"/>
<accession>A0A174MUN9</accession>
<gene>
    <name evidence="1" type="ORF">ERS852498_01840</name>
</gene>
<evidence type="ECO:0000313" key="2">
    <source>
        <dbReference type="Proteomes" id="UP000095709"/>
    </source>
</evidence>